<dbReference type="Proteomes" id="UP001144205">
    <property type="component" value="Unassembled WGS sequence"/>
</dbReference>
<evidence type="ECO:0008006" key="3">
    <source>
        <dbReference type="Google" id="ProtNLM"/>
    </source>
</evidence>
<evidence type="ECO:0000313" key="2">
    <source>
        <dbReference type="Proteomes" id="UP001144205"/>
    </source>
</evidence>
<accession>A0ABQ5LUB9</accession>
<organism evidence="1 2">
    <name type="scientific">Sinisalibacter aestuarii</name>
    <dbReference type="NCBI Taxonomy" id="2949426"/>
    <lineage>
        <taxon>Bacteria</taxon>
        <taxon>Pseudomonadati</taxon>
        <taxon>Pseudomonadota</taxon>
        <taxon>Alphaproteobacteria</taxon>
        <taxon>Rhodobacterales</taxon>
        <taxon>Roseobacteraceae</taxon>
        <taxon>Sinisalibacter</taxon>
    </lineage>
</organism>
<protein>
    <recommendedName>
        <fullName evidence="3">Phosphoadenosine phosphosulfate reductase</fullName>
    </recommendedName>
</protein>
<comment type="caution">
    <text evidence="1">The sequence shown here is derived from an EMBL/GenBank/DDBJ whole genome shotgun (WGS) entry which is preliminary data.</text>
</comment>
<reference evidence="1" key="1">
    <citation type="journal article" date="2023" name="Int. J. Syst. Evol. Microbiol.">
        <title>Sinisalibacter aestuarii sp. nov., isolated from estuarine sediment of the Arakawa River.</title>
        <authorList>
            <person name="Arafat S.T."/>
            <person name="Hirano S."/>
            <person name="Sato A."/>
            <person name="Takeuchi K."/>
            <person name="Yasuda T."/>
            <person name="Terahara T."/>
            <person name="Hamada M."/>
            <person name="Kobayashi T."/>
        </authorList>
    </citation>
    <scope>NUCLEOTIDE SEQUENCE</scope>
    <source>
        <strain evidence="1">B-399</strain>
    </source>
</reference>
<dbReference type="EMBL" id="BROH01000007">
    <property type="protein sequence ID" value="GKY88579.1"/>
    <property type="molecule type" value="Genomic_DNA"/>
</dbReference>
<sequence>MKDTSDFLLELAEAGDLGSWRIALEDIAEERGYYDALGAEHAALFAEGGEVLLVSFEEEAAARARANHAPLGWTLAQARGWSSLVLLSRGQTWFRDPHVYAYFDRLVDDGFFDEFTSVIFLGAGDGGYAAAAFSVAAPGATLIALAPQATLSPERAGWDKRFPEARRLDFTSRYGYAAAMAEAALHAFVIHDPAIAEDAMHAQLFESRGIQPVRARHFGASLAAVLEQTGALGAMLDAAAAGRLDSAAIYRALRARRDSVAWLRNLLADVSAGGDPHKVVRLCRHVIDSHGGTRPFPKALSRARRDISRAAAQDKTDT</sequence>
<proteinExistence type="predicted"/>
<keyword evidence="2" id="KW-1185">Reference proteome</keyword>
<evidence type="ECO:0000313" key="1">
    <source>
        <dbReference type="EMBL" id="GKY88579.1"/>
    </source>
</evidence>
<name>A0ABQ5LUB9_9RHOB</name>
<gene>
    <name evidence="1" type="ORF">STA1M1_24480</name>
</gene>
<dbReference type="RefSeq" id="WP_281842618.1">
    <property type="nucleotide sequence ID" value="NZ_BROH01000007.1"/>
</dbReference>